<dbReference type="Proteomes" id="UP000632498">
    <property type="component" value="Unassembled WGS sequence"/>
</dbReference>
<evidence type="ECO:0000259" key="6">
    <source>
        <dbReference type="PROSITE" id="PS50109"/>
    </source>
</evidence>
<dbReference type="NCBIfam" id="TIGR00229">
    <property type="entry name" value="sensory_box"/>
    <property type="match status" value="1"/>
</dbReference>
<dbReference type="Gene3D" id="3.30.450.20">
    <property type="entry name" value="PAS domain"/>
    <property type="match status" value="3"/>
</dbReference>
<evidence type="ECO:0000256" key="3">
    <source>
        <dbReference type="ARBA" id="ARBA00022553"/>
    </source>
</evidence>
<comment type="caution">
    <text evidence="9">The sequence shown here is derived from an EMBL/GenBank/DDBJ whole genome shotgun (WGS) entry which is preliminary data.</text>
</comment>
<gene>
    <name evidence="9" type="ORF">GCM10011332_07630</name>
</gene>
<keyword evidence="9" id="KW-0418">Kinase</keyword>
<feature type="modified residue" description="4-aspartylphosphate" evidence="4">
    <location>
        <position position="761"/>
    </location>
</feature>
<dbReference type="Pfam" id="PF00512">
    <property type="entry name" value="HisKA"/>
    <property type="match status" value="1"/>
</dbReference>
<dbReference type="InterPro" id="IPR011006">
    <property type="entry name" value="CheY-like_superfamily"/>
</dbReference>
<dbReference type="PRINTS" id="PR00344">
    <property type="entry name" value="BCTRLSENSOR"/>
</dbReference>
<dbReference type="FunFam" id="1.10.287.130:FF:000037">
    <property type="entry name" value="Hybrid sensor histidine kinase/response regulator"/>
    <property type="match status" value="1"/>
</dbReference>
<dbReference type="InterPro" id="IPR013656">
    <property type="entry name" value="PAS_4"/>
</dbReference>
<organism evidence="9 10">
    <name type="scientific">Terasakiella brassicae</name>
    <dbReference type="NCBI Taxonomy" id="1634917"/>
    <lineage>
        <taxon>Bacteria</taxon>
        <taxon>Pseudomonadati</taxon>
        <taxon>Pseudomonadota</taxon>
        <taxon>Alphaproteobacteria</taxon>
        <taxon>Rhodospirillales</taxon>
        <taxon>Terasakiellaceae</taxon>
        <taxon>Terasakiella</taxon>
    </lineage>
</organism>
<feature type="domain" description="PAS" evidence="8">
    <location>
        <begin position="196"/>
        <end position="241"/>
    </location>
</feature>
<dbReference type="Gene3D" id="3.30.565.10">
    <property type="entry name" value="Histidine kinase-like ATPase, C-terminal domain"/>
    <property type="match status" value="1"/>
</dbReference>
<dbReference type="InterPro" id="IPR005467">
    <property type="entry name" value="His_kinase_dom"/>
</dbReference>
<keyword evidence="5" id="KW-1133">Transmembrane helix</keyword>
<dbReference type="AlphaFoldDB" id="A0A917BTV4"/>
<evidence type="ECO:0000313" key="9">
    <source>
        <dbReference type="EMBL" id="GGF56625.1"/>
    </source>
</evidence>
<dbReference type="InterPro" id="IPR003594">
    <property type="entry name" value="HATPase_dom"/>
</dbReference>
<keyword evidence="5" id="KW-0472">Membrane</keyword>
<reference evidence="9" key="2">
    <citation type="submission" date="2020-09" db="EMBL/GenBank/DDBJ databases">
        <authorList>
            <person name="Sun Q."/>
            <person name="Zhou Y."/>
        </authorList>
    </citation>
    <scope>NUCLEOTIDE SEQUENCE</scope>
    <source>
        <strain evidence="9">CGMCC 1.15254</strain>
    </source>
</reference>
<dbReference type="PROSITE" id="PS50112">
    <property type="entry name" value="PAS"/>
    <property type="match status" value="2"/>
</dbReference>
<dbReference type="InterPro" id="IPR000014">
    <property type="entry name" value="PAS"/>
</dbReference>
<feature type="domain" description="PAS" evidence="8">
    <location>
        <begin position="322"/>
        <end position="392"/>
    </location>
</feature>
<feature type="transmembrane region" description="Helical" evidence="5">
    <location>
        <begin position="47"/>
        <end position="67"/>
    </location>
</feature>
<evidence type="ECO:0000259" key="8">
    <source>
        <dbReference type="PROSITE" id="PS50112"/>
    </source>
</evidence>
<dbReference type="Pfam" id="PF02518">
    <property type="entry name" value="HATPase_c"/>
    <property type="match status" value="1"/>
</dbReference>
<name>A0A917BTV4_9PROT</name>
<dbReference type="SMART" id="SM00448">
    <property type="entry name" value="REC"/>
    <property type="match status" value="1"/>
</dbReference>
<dbReference type="EC" id="2.7.13.3" evidence="2"/>
<dbReference type="EMBL" id="BMHV01000004">
    <property type="protein sequence ID" value="GGF56625.1"/>
    <property type="molecule type" value="Genomic_DNA"/>
</dbReference>
<dbReference type="SUPFAM" id="SSF52172">
    <property type="entry name" value="CheY-like"/>
    <property type="match status" value="1"/>
</dbReference>
<feature type="domain" description="Response regulatory" evidence="7">
    <location>
        <begin position="710"/>
        <end position="826"/>
    </location>
</feature>
<evidence type="ECO:0000256" key="2">
    <source>
        <dbReference type="ARBA" id="ARBA00012438"/>
    </source>
</evidence>
<dbReference type="Pfam" id="PF00072">
    <property type="entry name" value="Response_reg"/>
    <property type="match status" value="1"/>
</dbReference>
<dbReference type="SMART" id="SM00388">
    <property type="entry name" value="HisKA"/>
    <property type="match status" value="1"/>
</dbReference>
<dbReference type="Pfam" id="PF13188">
    <property type="entry name" value="PAS_8"/>
    <property type="match status" value="1"/>
</dbReference>
<protein>
    <recommendedName>
        <fullName evidence="2">histidine kinase</fullName>
        <ecNumber evidence="2">2.7.13.3</ecNumber>
    </recommendedName>
</protein>
<evidence type="ECO:0000256" key="1">
    <source>
        <dbReference type="ARBA" id="ARBA00000085"/>
    </source>
</evidence>
<feature type="transmembrane region" description="Helical" evidence="5">
    <location>
        <begin position="21"/>
        <end position="41"/>
    </location>
</feature>
<dbReference type="SMART" id="SM00091">
    <property type="entry name" value="PAS"/>
    <property type="match status" value="3"/>
</dbReference>
<dbReference type="PROSITE" id="PS50110">
    <property type="entry name" value="RESPONSE_REGULATORY"/>
    <property type="match status" value="1"/>
</dbReference>
<evidence type="ECO:0000256" key="4">
    <source>
        <dbReference type="PROSITE-ProRule" id="PRU00169"/>
    </source>
</evidence>
<dbReference type="PANTHER" id="PTHR43065">
    <property type="entry name" value="SENSOR HISTIDINE KINASE"/>
    <property type="match status" value="1"/>
</dbReference>
<dbReference type="InterPro" id="IPR001789">
    <property type="entry name" value="Sig_transdc_resp-reg_receiver"/>
</dbReference>
<reference evidence="9" key="1">
    <citation type="journal article" date="2014" name="Int. J. Syst. Evol. Microbiol.">
        <title>Complete genome sequence of Corynebacterium casei LMG S-19264T (=DSM 44701T), isolated from a smear-ripened cheese.</title>
        <authorList>
            <consortium name="US DOE Joint Genome Institute (JGI-PGF)"/>
            <person name="Walter F."/>
            <person name="Albersmeier A."/>
            <person name="Kalinowski J."/>
            <person name="Ruckert C."/>
        </authorList>
    </citation>
    <scope>NUCLEOTIDE SEQUENCE</scope>
    <source>
        <strain evidence="9">CGMCC 1.15254</strain>
    </source>
</reference>
<accession>A0A917BTV4</accession>
<proteinExistence type="predicted"/>
<dbReference type="PROSITE" id="PS50109">
    <property type="entry name" value="HIS_KIN"/>
    <property type="match status" value="1"/>
</dbReference>
<evidence type="ECO:0000256" key="5">
    <source>
        <dbReference type="SAM" id="Phobius"/>
    </source>
</evidence>
<dbReference type="Pfam" id="PF08448">
    <property type="entry name" value="PAS_4"/>
    <property type="match status" value="1"/>
</dbReference>
<evidence type="ECO:0000313" key="10">
    <source>
        <dbReference type="Proteomes" id="UP000632498"/>
    </source>
</evidence>
<dbReference type="PANTHER" id="PTHR43065:SF42">
    <property type="entry name" value="TWO-COMPONENT SENSOR PPRA"/>
    <property type="match status" value="1"/>
</dbReference>
<feature type="domain" description="Histidine kinase" evidence="6">
    <location>
        <begin position="461"/>
        <end position="684"/>
    </location>
</feature>
<dbReference type="SUPFAM" id="SSF55785">
    <property type="entry name" value="PYP-like sensor domain (PAS domain)"/>
    <property type="match status" value="3"/>
</dbReference>
<keyword evidence="9" id="KW-0808">Transferase</keyword>
<dbReference type="Gene3D" id="1.10.287.130">
    <property type="match status" value="1"/>
</dbReference>
<dbReference type="InterPro" id="IPR004358">
    <property type="entry name" value="Sig_transdc_His_kin-like_C"/>
</dbReference>
<dbReference type="GO" id="GO:0000155">
    <property type="term" value="F:phosphorelay sensor kinase activity"/>
    <property type="evidence" value="ECO:0007669"/>
    <property type="project" value="InterPro"/>
</dbReference>
<dbReference type="InterPro" id="IPR035965">
    <property type="entry name" value="PAS-like_dom_sf"/>
</dbReference>
<evidence type="ECO:0000259" key="7">
    <source>
        <dbReference type="PROSITE" id="PS50110"/>
    </source>
</evidence>
<keyword evidence="10" id="KW-1185">Reference proteome</keyword>
<dbReference type="SUPFAM" id="SSF55874">
    <property type="entry name" value="ATPase domain of HSP90 chaperone/DNA topoisomerase II/histidine kinase"/>
    <property type="match status" value="1"/>
</dbReference>
<dbReference type="Gene3D" id="3.40.50.2300">
    <property type="match status" value="1"/>
</dbReference>
<dbReference type="InterPro" id="IPR036890">
    <property type="entry name" value="HATPase_C_sf"/>
</dbReference>
<dbReference type="RefSeq" id="WP_188661808.1">
    <property type="nucleotide sequence ID" value="NZ_BMHV01000004.1"/>
</dbReference>
<dbReference type="InterPro" id="IPR003661">
    <property type="entry name" value="HisK_dim/P_dom"/>
</dbReference>
<dbReference type="InterPro" id="IPR036097">
    <property type="entry name" value="HisK_dim/P_sf"/>
</dbReference>
<dbReference type="SMART" id="SM00387">
    <property type="entry name" value="HATPase_c"/>
    <property type="match status" value="1"/>
</dbReference>
<keyword evidence="5" id="KW-0812">Transmembrane</keyword>
<keyword evidence="3 4" id="KW-0597">Phosphoprotein</keyword>
<comment type="catalytic activity">
    <reaction evidence="1">
        <text>ATP + protein L-histidine = ADP + protein N-phospho-L-histidine.</text>
        <dbReference type="EC" id="2.7.13.3"/>
    </reaction>
</comment>
<dbReference type="SUPFAM" id="SSF47384">
    <property type="entry name" value="Homodimeric domain of signal transducing histidine kinase"/>
    <property type="match status" value="1"/>
</dbReference>
<dbReference type="CDD" id="cd00082">
    <property type="entry name" value="HisKA"/>
    <property type="match status" value="1"/>
</dbReference>
<sequence>MLALSFSMRLHRRLKRVVRQPISWAVVGWVAFLVTIINHFLLQADSMVTYVSLVIGIGCMGMFGWAVGSAGNAGAFGDLLRQAIDVLPEARLITARDGSTVYANPGFKRLMPIMPGKPEITGMVDLLDGEGAQAEFKRLRGNARNGVGDYCEVPVRLSDGSREWRRISVTPLGKPVGFTLWLVRDVSARREMETAQRKEFRQMFDFLDNLPVGFFSSDQQGRFRFVNQTLGDWLGVSPEMVRATGLGLADFVLDLRDGPNGVMSLKGADGRPFDVYVRQTELYDDQGNFVHNRCLVLRDGIEQGQVAQHRPERSSSKASLGYDPRVRWLFKEAPVGIAVLDLERNVVDCNRAFLKMLGRHQDAIVGRSLFDQIKSEYHDDASRQLGKVAMGTMAAVRFDVQMPTARARMLTVSVFAGHMEDETGQISGLVLHFIDATEQRDLELQFTQAQKMQAIGQLAGGVAHDFNNVLTALTGFCEILLERHPKGDPDHQELQQIYQSGNRATDLVRQLLAFSRKQTLRPKIVDISEVISDLSAMLNRSLGETVVLRIDHGRDLKQIRVDTGQLEQVIVNLAVNAGHAMNGDGEVMIRTNNALVHDPVEQAHDIMPPGSYVCIEVSDTGCGIAPENLTKIFEPFFTTKDVDKGTGLGLSTVYGIVRQTDGYIFVDSVVGKGTTFSIYFPAVEEEAVAKKVEKKQPDLFDHADLTGTATILLVEDEDPVRLFGARALSAKGYEVIEAPSGDAAWDIFKSQANKIDLIITDVVMPGMKGPDLVELVRASQPDMKVIFMSGYAEDVIPDGIENDPTIHFLPKPFKLKDLAYKVKEVLGEA</sequence>
<dbReference type="CDD" id="cd00130">
    <property type="entry name" value="PAS"/>
    <property type="match status" value="1"/>
</dbReference>